<dbReference type="Proteomes" id="UP000078551">
    <property type="component" value="Plasmid pRphaN771b"/>
</dbReference>
<dbReference type="Pfam" id="PF08220">
    <property type="entry name" value="HTH_DeoR"/>
    <property type="match status" value="1"/>
</dbReference>
<dbReference type="SMART" id="SM00420">
    <property type="entry name" value="HTH_DEOR"/>
    <property type="match status" value="1"/>
</dbReference>
<dbReference type="PANTHER" id="PTHR30363">
    <property type="entry name" value="HTH-TYPE TRANSCRIPTIONAL REGULATOR SRLR-RELATED"/>
    <property type="match status" value="1"/>
</dbReference>
<proteinExistence type="predicted"/>
<dbReference type="GO" id="GO:0003677">
    <property type="term" value="F:DNA binding"/>
    <property type="evidence" value="ECO:0007669"/>
    <property type="project" value="UniProtKB-KW"/>
</dbReference>
<geneLocation type="plasmid" evidence="7 9">
    <name>pBS3b</name>
</geneLocation>
<dbReference type="PROSITE" id="PS00894">
    <property type="entry name" value="HTH_DEOR_1"/>
    <property type="match status" value="1"/>
</dbReference>
<dbReference type="InterPro" id="IPR014036">
    <property type="entry name" value="DeoR-like_C"/>
</dbReference>
<protein>
    <submittedName>
        <fullName evidence="7">DeoR/GlpR transcriptional regulator</fullName>
    </submittedName>
    <submittedName>
        <fullName evidence="6">Glycerol-3-phosphate transcriptional repressor GlpR 1</fullName>
    </submittedName>
</protein>
<dbReference type="EMBL" id="CP064933">
    <property type="protein sequence ID" value="QPK11598.1"/>
    <property type="molecule type" value="Genomic_DNA"/>
</dbReference>
<accession>A0A192TJM8</accession>
<dbReference type="InterPro" id="IPR037171">
    <property type="entry name" value="NagB/RpiA_transferase-like"/>
</dbReference>
<keyword evidence="1" id="KW-0678">Repressor</keyword>
<dbReference type="InterPro" id="IPR036390">
    <property type="entry name" value="WH_DNA-bd_sf"/>
</dbReference>
<keyword evidence="2" id="KW-0805">Transcription regulation</keyword>
<evidence type="ECO:0000256" key="4">
    <source>
        <dbReference type="ARBA" id="ARBA00023163"/>
    </source>
</evidence>
<evidence type="ECO:0000313" key="7">
    <source>
        <dbReference type="EMBL" id="QPK11598.1"/>
    </source>
</evidence>
<dbReference type="RefSeq" id="WP_064823285.1">
    <property type="nucleotide sequence ID" value="NZ_CP013533.1"/>
</dbReference>
<keyword evidence="7" id="KW-0614">Plasmid</keyword>
<keyword evidence="8" id="KW-1185">Reference proteome</keyword>
<evidence type="ECO:0000259" key="5">
    <source>
        <dbReference type="PROSITE" id="PS51000"/>
    </source>
</evidence>
<dbReference type="AlphaFoldDB" id="A0A192TJM8"/>
<evidence type="ECO:0000313" key="8">
    <source>
        <dbReference type="Proteomes" id="UP000078551"/>
    </source>
</evidence>
<evidence type="ECO:0000256" key="2">
    <source>
        <dbReference type="ARBA" id="ARBA00023015"/>
    </source>
</evidence>
<dbReference type="SMART" id="SM01134">
    <property type="entry name" value="DeoRC"/>
    <property type="match status" value="1"/>
</dbReference>
<gene>
    <name evidence="6" type="primary">glpR-1</name>
    <name evidence="6" type="ORF">AMC81_PB00115</name>
    <name evidence="7" type="ORF">HER27_025010</name>
</gene>
<dbReference type="InterPro" id="IPR050313">
    <property type="entry name" value="Carb_Metab_HTH_regulators"/>
</dbReference>
<dbReference type="GeneID" id="45959741"/>
<dbReference type="SUPFAM" id="SSF100950">
    <property type="entry name" value="NagB/RpiA/CoA transferase-like"/>
    <property type="match status" value="1"/>
</dbReference>
<dbReference type="GO" id="GO:0003700">
    <property type="term" value="F:DNA-binding transcription factor activity"/>
    <property type="evidence" value="ECO:0007669"/>
    <property type="project" value="InterPro"/>
</dbReference>
<evidence type="ECO:0000256" key="3">
    <source>
        <dbReference type="ARBA" id="ARBA00023125"/>
    </source>
</evidence>
<dbReference type="Pfam" id="PF00455">
    <property type="entry name" value="DeoRC"/>
    <property type="match status" value="1"/>
</dbReference>
<dbReference type="EMBL" id="CP013570">
    <property type="protein sequence ID" value="ANL87253.1"/>
    <property type="molecule type" value="Genomic_DNA"/>
</dbReference>
<dbReference type="Proteomes" id="UP000540266">
    <property type="component" value="Plasmid pBS3b"/>
</dbReference>
<organism evidence="7 9">
    <name type="scientific">Rhizobium phaseoli</name>
    <dbReference type="NCBI Taxonomy" id="396"/>
    <lineage>
        <taxon>Bacteria</taxon>
        <taxon>Pseudomonadati</taxon>
        <taxon>Pseudomonadota</taxon>
        <taxon>Alphaproteobacteria</taxon>
        <taxon>Hyphomicrobiales</taxon>
        <taxon>Rhizobiaceae</taxon>
        <taxon>Rhizobium/Agrobacterium group</taxon>
        <taxon>Rhizobium</taxon>
    </lineage>
</organism>
<reference evidence="6 8" key="1">
    <citation type="submission" date="2015-11" db="EMBL/GenBank/DDBJ databases">
        <title>The limits of bacterial species coexistence and the symbiotic plasmid transference in sympatric Rhizobium populations.</title>
        <authorList>
            <person name="Perez-Carrascal O.M."/>
            <person name="VanInsberghe D."/>
            <person name="Juarez S."/>
            <person name="Polz M.F."/>
            <person name="Vinuesa P."/>
            <person name="Gonzalez V."/>
        </authorList>
    </citation>
    <scope>NUCLEOTIDE SEQUENCE [LARGE SCALE GENOMIC DNA]</scope>
    <source>
        <strain evidence="6 8">N771</strain>
        <plasmid evidence="6 8">pRphaN771b</plasmid>
    </source>
</reference>
<keyword evidence="3" id="KW-0238">DNA-binding</keyword>
<dbReference type="PANTHER" id="PTHR30363:SF4">
    <property type="entry name" value="GLYCEROL-3-PHOSPHATE REGULON REPRESSOR"/>
    <property type="match status" value="1"/>
</dbReference>
<sequence>MGSRVISSRQREILALIETEGVQYIDELARRYDLTTQTIRRDINALCDLGHARRFHGGVDVPVEGSNISLNARAQLNRRAKRQIAKRVAADIGPGATVFLGIGSTVQFVAEALRDHQGLRVITNNIHVALTLCESPSVEVHLTGGLLRHDDRDVVGTDVIKFVEKFYATYAVVGAGALSPLNGLMDFSYAEAQITNALLENAQTRVLAADVSKWTRHASVRVAPFNKITRFYTDRLPADAPVAGVLAESSMQVVTCGEETI</sequence>
<evidence type="ECO:0000313" key="6">
    <source>
        <dbReference type="EMBL" id="ANL87253.1"/>
    </source>
</evidence>
<evidence type="ECO:0000256" key="1">
    <source>
        <dbReference type="ARBA" id="ARBA00022491"/>
    </source>
</evidence>
<dbReference type="PRINTS" id="PR00037">
    <property type="entry name" value="HTHLACR"/>
</dbReference>
<dbReference type="SUPFAM" id="SSF46785">
    <property type="entry name" value="Winged helix' DNA-binding domain"/>
    <property type="match status" value="1"/>
</dbReference>
<feature type="domain" description="HTH deoR-type" evidence="5">
    <location>
        <begin position="6"/>
        <end position="61"/>
    </location>
</feature>
<dbReference type="InterPro" id="IPR001034">
    <property type="entry name" value="DeoR_HTH"/>
</dbReference>
<evidence type="ECO:0000313" key="9">
    <source>
        <dbReference type="Proteomes" id="UP000540266"/>
    </source>
</evidence>
<name>A0A192TJM8_9HYPH</name>
<dbReference type="PROSITE" id="PS51000">
    <property type="entry name" value="HTH_DEOR_2"/>
    <property type="match status" value="1"/>
</dbReference>
<dbReference type="InterPro" id="IPR018356">
    <property type="entry name" value="Tscrpt_reg_HTH_DeoR_CS"/>
</dbReference>
<geneLocation type="plasmid" evidence="6 8">
    <name>pRphaN771b</name>
</geneLocation>
<dbReference type="Gene3D" id="3.30.750.70">
    <property type="entry name" value="4-hydroxybutyrate coenzyme like domains"/>
    <property type="match status" value="1"/>
</dbReference>
<reference evidence="7 9" key="2">
    <citation type="submission" date="2020-11" db="EMBL/GenBank/DDBJ databases">
        <title>Indigenous Rhizobia Nodulating Common beans in Western Kenya.</title>
        <authorList>
            <person name="Wekesa C.S."/>
            <person name="Oelmueller R."/>
            <person name="Furch A.C."/>
        </authorList>
    </citation>
    <scope>NUCLEOTIDE SEQUENCE [LARGE SCALE GENOMIC DNA]</scope>
    <source>
        <strain evidence="9">BS3</strain>
        <strain evidence="7">S3</strain>
        <plasmid evidence="7 9">pBS3b</plasmid>
    </source>
</reference>
<keyword evidence="4" id="KW-0804">Transcription</keyword>